<evidence type="ECO:0000313" key="2">
    <source>
        <dbReference type="EMBL" id="KDP44652.1"/>
    </source>
</evidence>
<feature type="region of interest" description="Disordered" evidence="1">
    <location>
        <begin position="13"/>
        <end position="42"/>
    </location>
</feature>
<gene>
    <name evidence="2" type="ORF">JCGZ_19688</name>
</gene>
<reference evidence="2 3" key="1">
    <citation type="journal article" date="2014" name="PLoS ONE">
        <title>Global Analysis of Gene Expression Profiles in Physic Nut (Jatropha curcas L.) Seedlings Exposed to Salt Stress.</title>
        <authorList>
            <person name="Zhang L."/>
            <person name="Zhang C."/>
            <person name="Wu P."/>
            <person name="Chen Y."/>
            <person name="Li M."/>
            <person name="Jiang H."/>
            <person name="Wu G."/>
        </authorList>
    </citation>
    <scope>NUCLEOTIDE SEQUENCE [LARGE SCALE GENOMIC DNA]</scope>
    <source>
        <strain evidence="3">cv. GZQX0401</strain>
        <tissue evidence="2">Young leaves</tissue>
    </source>
</reference>
<feature type="compositionally biased region" description="Gly residues" evidence="1">
    <location>
        <begin position="20"/>
        <end position="29"/>
    </location>
</feature>
<proteinExistence type="predicted"/>
<dbReference type="EMBL" id="KK914244">
    <property type="protein sequence ID" value="KDP44652.1"/>
    <property type="molecule type" value="Genomic_DNA"/>
</dbReference>
<keyword evidence="3" id="KW-1185">Reference proteome</keyword>
<evidence type="ECO:0000313" key="3">
    <source>
        <dbReference type="Proteomes" id="UP000027138"/>
    </source>
</evidence>
<sequence>MQLLHLLRGTLSKVNQGPDVGRGGAGGSEGSIVEASSNGSSGCSTFGSFIRTCGRCREKDEKVVERESSTSLEEPEAGVAIRSRDHESENDLGIPPFSPPSVSALSGRSRGKLRLQISIAAPCELRHRLPHSSRISSLLVALATAAAQLSCDSSVSMDSAINTH</sequence>
<feature type="region of interest" description="Disordered" evidence="1">
    <location>
        <begin position="62"/>
        <end position="105"/>
    </location>
</feature>
<organism evidence="2 3">
    <name type="scientific">Jatropha curcas</name>
    <name type="common">Barbados nut</name>
    <dbReference type="NCBI Taxonomy" id="180498"/>
    <lineage>
        <taxon>Eukaryota</taxon>
        <taxon>Viridiplantae</taxon>
        <taxon>Streptophyta</taxon>
        <taxon>Embryophyta</taxon>
        <taxon>Tracheophyta</taxon>
        <taxon>Spermatophyta</taxon>
        <taxon>Magnoliopsida</taxon>
        <taxon>eudicotyledons</taxon>
        <taxon>Gunneridae</taxon>
        <taxon>Pentapetalae</taxon>
        <taxon>rosids</taxon>
        <taxon>fabids</taxon>
        <taxon>Malpighiales</taxon>
        <taxon>Euphorbiaceae</taxon>
        <taxon>Crotonoideae</taxon>
        <taxon>Jatropheae</taxon>
        <taxon>Jatropha</taxon>
    </lineage>
</organism>
<protein>
    <submittedName>
        <fullName evidence="2">Uncharacterized protein</fullName>
    </submittedName>
</protein>
<evidence type="ECO:0000256" key="1">
    <source>
        <dbReference type="SAM" id="MobiDB-lite"/>
    </source>
</evidence>
<name>A0A067L8B4_JATCU</name>
<accession>A0A067L8B4</accession>
<dbReference type="Proteomes" id="UP000027138">
    <property type="component" value="Unassembled WGS sequence"/>
</dbReference>
<dbReference type="AlphaFoldDB" id="A0A067L8B4"/>